<proteinExistence type="predicted"/>
<name>A0A9W8APD6_9FUNG</name>
<dbReference type="AlphaFoldDB" id="A0A9W8APD6"/>
<feature type="transmembrane region" description="Helical" evidence="1">
    <location>
        <begin position="71"/>
        <end position="92"/>
    </location>
</feature>
<dbReference type="Proteomes" id="UP001150925">
    <property type="component" value="Unassembled WGS sequence"/>
</dbReference>
<accession>A0A9W8APD6</accession>
<evidence type="ECO:0000256" key="1">
    <source>
        <dbReference type="SAM" id="Phobius"/>
    </source>
</evidence>
<gene>
    <name evidence="2" type="ORF">IWQ62_002940</name>
</gene>
<comment type="caution">
    <text evidence="2">The sequence shown here is derived from an EMBL/GenBank/DDBJ whole genome shotgun (WGS) entry which is preliminary data.</text>
</comment>
<dbReference type="OrthoDB" id="5565730at2759"/>
<protein>
    <recommendedName>
        <fullName evidence="4">Transmembrane protein</fullName>
    </recommendedName>
</protein>
<sequence length="265" mass="30093">MSSSTGNPQPFWHDRELRSTFIYGTAGSAIIGLTGRTFRNFIAYFTLALLGGTTAYYVAVLKNHRPIGRIGLVWTVRAGIYGALFFGLRQGIIHHRRTEERNQGIKPYQYREYDHMLSSVSAGVLASGLYSAVLFGSRSTLPSMVAGGLVSALGQWSVTAVQNWRLSYLYRNAQAVPRESGDSVEVALPKEAKSFRRYFNENVFGRGTSSDFQFPKWFPIQKLSDDEYRRLLTHRIEDIDDEVEVIDAELEELENYYKTHNPEEK</sequence>
<keyword evidence="1" id="KW-1133">Transmembrane helix</keyword>
<reference evidence="2" key="1">
    <citation type="submission" date="2022-07" db="EMBL/GenBank/DDBJ databases">
        <title>Phylogenomic reconstructions and comparative analyses of Kickxellomycotina fungi.</title>
        <authorList>
            <person name="Reynolds N.K."/>
            <person name="Stajich J.E."/>
            <person name="Barry K."/>
            <person name="Grigoriev I.V."/>
            <person name="Crous P."/>
            <person name="Smith M.E."/>
        </authorList>
    </citation>
    <scope>NUCLEOTIDE SEQUENCE</scope>
    <source>
        <strain evidence="2">RSA 1196</strain>
    </source>
</reference>
<feature type="transmembrane region" description="Helical" evidence="1">
    <location>
        <begin position="41"/>
        <end position="59"/>
    </location>
</feature>
<keyword evidence="1" id="KW-0812">Transmembrane</keyword>
<dbReference type="PANTHER" id="PTHR41390">
    <property type="entry name" value="CHROMOSOME 7, WHOLE GENOME SHOTGUN SEQUENCE"/>
    <property type="match status" value="1"/>
</dbReference>
<dbReference type="EMBL" id="JANBPY010000703">
    <property type="protein sequence ID" value="KAJ1964410.1"/>
    <property type="molecule type" value="Genomic_DNA"/>
</dbReference>
<evidence type="ECO:0008006" key="4">
    <source>
        <dbReference type="Google" id="ProtNLM"/>
    </source>
</evidence>
<feature type="transmembrane region" description="Helical" evidence="1">
    <location>
        <begin position="113"/>
        <end position="135"/>
    </location>
</feature>
<dbReference type="PANTHER" id="PTHR41390:SF1">
    <property type="entry name" value="NADH-UBIQUINONE OXIDOREDUCTASE 213 KDA SUBUNIT"/>
    <property type="match status" value="1"/>
</dbReference>
<evidence type="ECO:0000313" key="2">
    <source>
        <dbReference type="EMBL" id="KAJ1964410.1"/>
    </source>
</evidence>
<evidence type="ECO:0000313" key="3">
    <source>
        <dbReference type="Proteomes" id="UP001150925"/>
    </source>
</evidence>
<organism evidence="2 3">
    <name type="scientific">Dispira parvispora</name>
    <dbReference type="NCBI Taxonomy" id="1520584"/>
    <lineage>
        <taxon>Eukaryota</taxon>
        <taxon>Fungi</taxon>
        <taxon>Fungi incertae sedis</taxon>
        <taxon>Zoopagomycota</taxon>
        <taxon>Kickxellomycotina</taxon>
        <taxon>Dimargaritomycetes</taxon>
        <taxon>Dimargaritales</taxon>
        <taxon>Dimargaritaceae</taxon>
        <taxon>Dispira</taxon>
    </lineage>
</organism>
<keyword evidence="1" id="KW-0472">Membrane</keyword>
<keyword evidence="3" id="KW-1185">Reference proteome</keyword>